<dbReference type="STRING" id="529704.SAMN02927913_1668"/>
<dbReference type="Gene3D" id="3.30.2320.10">
    <property type="entry name" value="hypothetical protein PF0899 domain"/>
    <property type="match status" value="1"/>
</dbReference>
<dbReference type="RefSeq" id="WP_091335854.1">
    <property type="nucleotide sequence ID" value="NZ_FNYC01000003.1"/>
</dbReference>
<reference evidence="3 4" key="1">
    <citation type="submission" date="2016-10" db="EMBL/GenBank/DDBJ databases">
        <authorList>
            <person name="de Groot N.N."/>
        </authorList>
    </citation>
    <scope>NUCLEOTIDE SEQUENCE [LARGE SCALE GENOMIC DNA]</scope>
    <source>
        <strain evidence="3 4">DSM 26515</strain>
    </source>
</reference>
<evidence type="ECO:0000313" key="4">
    <source>
        <dbReference type="Proteomes" id="UP000199420"/>
    </source>
</evidence>
<name>A0A1H6UW68_9GAMM</name>
<comment type="subcellular location">
    <subcellularLocation>
        <location evidence="1">Virion</location>
    </subcellularLocation>
</comment>
<keyword evidence="4" id="KW-1185">Reference proteome</keyword>
<sequence>MPKATRAEQILAQFKNPNAANGPQYHREVVCDPTILIDARAEIGKLGRGFDFNNEAWGNDRRSLLAKRTEVRKLHNELRESTQKLVRDAPADRWSAEHQATYDARMNAMSYLSSIANLIEQDLDLGDGNFTASAGAGPDLRDSDGHRVGKVLTNSVLRNEHSIAASLGVGPSEGISLADFVRGVANMRSTEAVRNTLSEGTSTSGGYTVPTVLLPGILSALTPASALIKAGAAVAVLDTEAKSFNIAGVDSIPTAAWRNESGNVAESDPAFRSITITPRSLAFRFKVSRELLADSPNLEPTLRTVIASAFAKELDRAGLLGTGTAPEIRGLRNITGVNLVSSGTNGAILTNYAKFINASRIIKEVNAPAPNAAIMSPREEETMALFEDTTGQPLRRPEALSGWSFYTSSQLPTDLTVGTSTDCAEVYVGDFSQFVYFMREGVSIQLATELYAETGEVGFICHTRVDVAAMYAQAFAVIQGVRPPA</sequence>
<protein>
    <submittedName>
        <fullName evidence="3">Phage major capsid protein, HK97 family</fullName>
    </submittedName>
</protein>
<dbReference type="OrthoDB" id="9786516at2"/>
<dbReference type="SUPFAM" id="SSF56563">
    <property type="entry name" value="Major capsid protein gp5"/>
    <property type="match status" value="1"/>
</dbReference>
<gene>
    <name evidence="3" type="ORF">SAMN04487997_2059</name>
</gene>
<accession>A0A1H6UW68</accession>
<organism evidence="3 4">
    <name type="scientific">Frateuria terrea</name>
    <dbReference type="NCBI Taxonomy" id="529704"/>
    <lineage>
        <taxon>Bacteria</taxon>
        <taxon>Pseudomonadati</taxon>
        <taxon>Pseudomonadota</taxon>
        <taxon>Gammaproteobacteria</taxon>
        <taxon>Lysobacterales</taxon>
        <taxon>Rhodanobacteraceae</taxon>
        <taxon>Frateuria</taxon>
    </lineage>
</organism>
<feature type="domain" description="Phage capsid-like C-terminal" evidence="2">
    <location>
        <begin position="205"/>
        <end position="479"/>
    </location>
</feature>
<dbReference type="EMBL" id="FNYC01000003">
    <property type="protein sequence ID" value="SEI92580.1"/>
    <property type="molecule type" value="Genomic_DNA"/>
</dbReference>
<evidence type="ECO:0000259" key="2">
    <source>
        <dbReference type="Pfam" id="PF05065"/>
    </source>
</evidence>
<proteinExistence type="predicted"/>
<evidence type="ECO:0000313" key="3">
    <source>
        <dbReference type="EMBL" id="SEI92580.1"/>
    </source>
</evidence>
<dbReference type="InterPro" id="IPR024455">
    <property type="entry name" value="Phage_capsid"/>
</dbReference>
<dbReference type="Pfam" id="PF05065">
    <property type="entry name" value="Phage_capsid"/>
    <property type="match status" value="1"/>
</dbReference>
<dbReference type="AlphaFoldDB" id="A0A1H6UW68"/>
<dbReference type="Proteomes" id="UP000199420">
    <property type="component" value="Unassembled WGS sequence"/>
</dbReference>
<dbReference type="InterPro" id="IPR054612">
    <property type="entry name" value="Phage_capsid-like_C"/>
</dbReference>
<dbReference type="Gene3D" id="3.30.2400.10">
    <property type="entry name" value="Major capsid protein gp5"/>
    <property type="match status" value="1"/>
</dbReference>
<evidence type="ECO:0000256" key="1">
    <source>
        <dbReference type="ARBA" id="ARBA00004328"/>
    </source>
</evidence>
<dbReference type="NCBIfam" id="TIGR01554">
    <property type="entry name" value="major_cap_HK97"/>
    <property type="match status" value="1"/>
</dbReference>